<evidence type="ECO:0008006" key="3">
    <source>
        <dbReference type="Google" id="ProtNLM"/>
    </source>
</evidence>
<protein>
    <recommendedName>
        <fullName evidence="3">Lysin A</fullName>
    </recommendedName>
</protein>
<evidence type="ECO:0000313" key="2">
    <source>
        <dbReference type="Proteomes" id="UP001476583"/>
    </source>
</evidence>
<gene>
    <name evidence="1" type="ORF">WG219_10070</name>
</gene>
<dbReference type="EMBL" id="CP148074">
    <property type="protein sequence ID" value="WXL27767.1"/>
    <property type="molecule type" value="Genomic_DNA"/>
</dbReference>
<accession>A0ABZ2RL96</accession>
<name>A0ABZ2RL96_ECTME</name>
<dbReference type="Proteomes" id="UP001476583">
    <property type="component" value="Chromosome"/>
</dbReference>
<reference evidence="1 2" key="1">
    <citation type="submission" date="2024-03" db="EMBL/GenBank/DDBJ databases">
        <title>Complete genome of BD2.</title>
        <authorList>
            <person name="Cao G."/>
        </authorList>
    </citation>
    <scope>NUCLEOTIDE SEQUENCE [LARGE SCALE GENOMIC DNA]</scope>
    <source>
        <strain evidence="1 2">BD2</strain>
    </source>
</reference>
<sequence length="284" mass="31235">MSDYYGFFARGEAGNLIIGPDHPVLARYFGGDIKVTHLPATPYSDQGIASCLISYGRAFTTLHPPMVFGVPNLYYKGGAVGRFSHIGRPGAWTGFRVIFITSIRYTHDTFNYIYAAQIGQHTGWSYRVCGFEAPQSGDEYGMRVWDGKGKLVFDSGWPITPFRGLLKNWQQAEGGYYTPGAYWGSSFWNSTSIDDADRYGLYRHAWGARDGDMGILLSQLCTMVVMADTGDKNTQIKTIPMIGFEGVDRANISCSLAYGTIQHAGTAGPALNNFGLLTADFSRT</sequence>
<evidence type="ECO:0000313" key="1">
    <source>
        <dbReference type="EMBL" id="WXL27767.1"/>
    </source>
</evidence>
<keyword evidence="2" id="KW-1185">Reference proteome</keyword>
<proteinExistence type="predicted"/>
<organism evidence="1 2">
    <name type="scientific">Ectopseudomonas mendocina</name>
    <name type="common">Pseudomonas mendocina</name>
    <dbReference type="NCBI Taxonomy" id="300"/>
    <lineage>
        <taxon>Bacteria</taxon>
        <taxon>Pseudomonadati</taxon>
        <taxon>Pseudomonadota</taxon>
        <taxon>Gammaproteobacteria</taxon>
        <taxon>Pseudomonadales</taxon>
        <taxon>Pseudomonadaceae</taxon>
        <taxon>Ectopseudomonas</taxon>
    </lineage>
</organism>